<accession>A0A3P7XH59</accession>
<dbReference type="AlphaFoldDB" id="A0A183FKJ9"/>
<protein>
    <submittedName>
        <fullName evidence="3">CBS domain-containing protein</fullName>
    </submittedName>
</protein>
<dbReference type="OrthoDB" id="10435179at2759"/>
<sequence length="69" mass="8287">MDLVAIMDIAEKNDKVPRLFRDRTCPYDTLTDVEFREDYRFMRPVFYSNRKICGMLAEDLESVMEEAWT</sequence>
<proteinExistence type="predicted"/>
<reference evidence="1 2" key="1">
    <citation type="submission" date="2018-11" db="EMBL/GenBank/DDBJ databases">
        <authorList>
            <consortium name="Pathogen Informatics"/>
        </authorList>
    </citation>
    <scope>NUCLEOTIDE SEQUENCE [LARGE SCALE GENOMIC DNA]</scope>
</reference>
<evidence type="ECO:0000313" key="2">
    <source>
        <dbReference type="Proteomes" id="UP000050761"/>
    </source>
</evidence>
<keyword evidence="2" id="KW-1185">Reference proteome</keyword>
<dbReference type="WBParaSite" id="HPBE_0000767901-mRNA-1">
    <property type="protein sequence ID" value="HPBE_0000767901-mRNA-1"/>
    <property type="gene ID" value="HPBE_0000767901"/>
</dbReference>
<dbReference type="Proteomes" id="UP000050761">
    <property type="component" value="Unassembled WGS sequence"/>
</dbReference>
<reference evidence="3" key="2">
    <citation type="submission" date="2019-09" db="UniProtKB">
        <authorList>
            <consortium name="WormBaseParasite"/>
        </authorList>
    </citation>
    <scope>IDENTIFICATION</scope>
</reference>
<gene>
    <name evidence="1" type="ORF">HPBE_LOCUS7680</name>
</gene>
<dbReference type="EMBL" id="UZAH01025951">
    <property type="protein sequence ID" value="VDO73236.1"/>
    <property type="molecule type" value="Genomic_DNA"/>
</dbReference>
<name>A0A183FKJ9_HELPZ</name>
<evidence type="ECO:0000313" key="3">
    <source>
        <dbReference type="WBParaSite" id="HPBE_0000767901-mRNA-1"/>
    </source>
</evidence>
<accession>A0A183FKJ9</accession>
<organism evidence="2 3">
    <name type="scientific">Heligmosomoides polygyrus</name>
    <name type="common">Parasitic roundworm</name>
    <dbReference type="NCBI Taxonomy" id="6339"/>
    <lineage>
        <taxon>Eukaryota</taxon>
        <taxon>Metazoa</taxon>
        <taxon>Ecdysozoa</taxon>
        <taxon>Nematoda</taxon>
        <taxon>Chromadorea</taxon>
        <taxon>Rhabditida</taxon>
        <taxon>Rhabditina</taxon>
        <taxon>Rhabditomorpha</taxon>
        <taxon>Strongyloidea</taxon>
        <taxon>Heligmosomidae</taxon>
        <taxon>Heligmosomoides</taxon>
    </lineage>
</organism>
<evidence type="ECO:0000313" key="1">
    <source>
        <dbReference type="EMBL" id="VDO73236.1"/>
    </source>
</evidence>